<accession>A0AAP0J1D9</accession>
<protein>
    <submittedName>
        <fullName evidence="1">Uncharacterized protein</fullName>
    </submittedName>
</protein>
<name>A0AAP0J1D9_9MAGN</name>
<dbReference type="Proteomes" id="UP001419268">
    <property type="component" value="Unassembled WGS sequence"/>
</dbReference>
<dbReference type="EMBL" id="JBBNAG010000006">
    <property type="protein sequence ID" value="KAK9125691.1"/>
    <property type="molecule type" value="Genomic_DNA"/>
</dbReference>
<proteinExistence type="predicted"/>
<evidence type="ECO:0000313" key="1">
    <source>
        <dbReference type="EMBL" id="KAK9125691.1"/>
    </source>
</evidence>
<sequence>MIYAFRLFREQSIALSSFVEVTPYCPLSLCLVMDRSVRQRAGGRFSTSFTVSLPLLIHRSFSPASLLLTDVLVDHAIARLLPPQPRHLLLCRSCWPSAPLYHPPPRLLAWADSSLAGAAVREPSRADLLAGSLLHREPPLVSWSSATCTVHACWHHVYLDSVSGSAVEYEGMAPDDQVRSQEPKNLQIGVGAVAAL</sequence>
<evidence type="ECO:0000313" key="2">
    <source>
        <dbReference type="Proteomes" id="UP001419268"/>
    </source>
</evidence>
<reference evidence="1 2" key="1">
    <citation type="submission" date="2024-01" db="EMBL/GenBank/DDBJ databases">
        <title>Genome assemblies of Stephania.</title>
        <authorList>
            <person name="Yang L."/>
        </authorList>
    </citation>
    <scope>NUCLEOTIDE SEQUENCE [LARGE SCALE GENOMIC DNA]</scope>
    <source>
        <strain evidence="1">JXDWG</strain>
        <tissue evidence="1">Leaf</tissue>
    </source>
</reference>
<organism evidence="1 2">
    <name type="scientific">Stephania cephalantha</name>
    <dbReference type="NCBI Taxonomy" id="152367"/>
    <lineage>
        <taxon>Eukaryota</taxon>
        <taxon>Viridiplantae</taxon>
        <taxon>Streptophyta</taxon>
        <taxon>Embryophyta</taxon>
        <taxon>Tracheophyta</taxon>
        <taxon>Spermatophyta</taxon>
        <taxon>Magnoliopsida</taxon>
        <taxon>Ranunculales</taxon>
        <taxon>Menispermaceae</taxon>
        <taxon>Menispermoideae</taxon>
        <taxon>Cissampelideae</taxon>
        <taxon>Stephania</taxon>
    </lineage>
</organism>
<keyword evidence="2" id="KW-1185">Reference proteome</keyword>
<dbReference type="AlphaFoldDB" id="A0AAP0J1D9"/>
<gene>
    <name evidence="1" type="ORF">Scep_014537</name>
</gene>
<comment type="caution">
    <text evidence="1">The sequence shown here is derived from an EMBL/GenBank/DDBJ whole genome shotgun (WGS) entry which is preliminary data.</text>
</comment>